<gene>
    <name evidence="7" type="ORF">LNTAR_17753</name>
</gene>
<evidence type="ECO:0000256" key="4">
    <source>
        <dbReference type="ARBA" id="ARBA00022840"/>
    </source>
</evidence>
<name>A6DFN9_9BACT</name>
<keyword evidence="3" id="KW-0418">Kinase</keyword>
<dbReference type="InterPro" id="IPR013783">
    <property type="entry name" value="Ig-like_fold"/>
</dbReference>
<dbReference type="Gene3D" id="1.10.510.10">
    <property type="entry name" value="Transferase(Phosphotransferase) domain 1"/>
    <property type="match status" value="1"/>
</dbReference>
<dbReference type="STRING" id="313628.LNTAR_17753"/>
<accession>A6DFN9</accession>
<dbReference type="GO" id="GO:0004674">
    <property type="term" value="F:protein serine/threonine kinase activity"/>
    <property type="evidence" value="ECO:0007669"/>
    <property type="project" value="TreeGrafter"/>
</dbReference>
<dbReference type="EMBL" id="ABCK01000001">
    <property type="protein sequence ID" value="EDM29619.1"/>
    <property type="molecule type" value="Genomic_DNA"/>
</dbReference>
<dbReference type="PANTHER" id="PTHR43289:SF6">
    <property type="entry name" value="SERINE_THREONINE-PROTEIN KINASE NEKL-3"/>
    <property type="match status" value="1"/>
</dbReference>
<dbReference type="RefSeq" id="WP_007276738.1">
    <property type="nucleotide sequence ID" value="NZ_ABCK01000001.1"/>
</dbReference>
<sequence length="798" mass="93391">MNKKSKRNNFEDDFQKRNKSFGEFYAEERGVEKVYPIYESLLVKKQRYTEQVFIDSGGEKKIFAVKDVCGDRKVALAKSLEIQNEADKESFLREARITSQLQHPNIMTVYDVDLDECGQPYFTMEYAEGDSLEDIICGLRNNELKYKELYPLNHLLQIFIKVCDALAYAHSRSVLHLDVKPANIKVGDYGQVLLCDWGLAQVMSTNQPEEELGFEVKMDSELLNDITQKAQIKGTPAYMAPEQIKGERTQVTADIYSLGALLYSMLTYQRTVEVSDINELREKVCEEPIQAASLRAPQVQIPLSLEAVCHKALDLDVEKRYQSVLNLRDEVSRYLSGFTTKAENAGFIKELTLLVKRNTRVVTSISLVSVFSAALLFSAFREKERQKSLADESRLEAVEARNKALEAEEQAQVARKNAEQNLALYKHEMREREMLSINLQEQVLTWNKNRNYLDATERIERIEKELQGEISLELRREFLEYKGLLHFVLLNFYEAEQCFSQIEVTQPYLKAEAINRNWLKIKKGNKVKLTAEQFTKFLSQIPGHERVLGYYAFYYYIKRNRKLSREELMNMTYYPLLHLNGMRYKDFPREEFKYFVYGKQQFGMNQTNKVFKSFLLPIPVYDRRLNLLYNLDLDYFDFGEIDDNQLDAYTGLSVKIININMMKRASPHTIRAIIPRLFCELVYHDLPLSDEEIRALCPKVKFIRRKGSELLFKYPQNGIKVNKSKLRISWVPRNKTMRYRIYISQDKALRQEDLISDSENNFYFFNLESPGTYYWRVDSHNEFGQPIMGKLNSFDYLP</sequence>
<dbReference type="InterPro" id="IPR011009">
    <property type="entry name" value="Kinase-like_dom_sf"/>
</dbReference>
<feature type="coiled-coil region" evidence="5">
    <location>
        <begin position="388"/>
        <end position="435"/>
    </location>
</feature>
<dbReference type="PROSITE" id="PS50011">
    <property type="entry name" value="PROTEIN_KINASE_DOM"/>
    <property type="match status" value="1"/>
</dbReference>
<evidence type="ECO:0000313" key="7">
    <source>
        <dbReference type="EMBL" id="EDM29619.1"/>
    </source>
</evidence>
<dbReference type="SUPFAM" id="SSF56112">
    <property type="entry name" value="Protein kinase-like (PK-like)"/>
    <property type="match status" value="1"/>
</dbReference>
<dbReference type="Gene3D" id="2.60.40.10">
    <property type="entry name" value="Immunoglobulins"/>
    <property type="match status" value="1"/>
</dbReference>
<keyword evidence="1" id="KW-0808">Transferase</keyword>
<keyword evidence="4" id="KW-0067">ATP-binding</keyword>
<evidence type="ECO:0000256" key="5">
    <source>
        <dbReference type="SAM" id="Coils"/>
    </source>
</evidence>
<evidence type="ECO:0000256" key="3">
    <source>
        <dbReference type="ARBA" id="ARBA00022777"/>
    </source>
</evidence>
<evidence type="ECO:0000259" key="6">
    <source>
        <dbReference type="PROSITE" id="PS50011"/>
    </source>
</evidence>
<dbReference type="Gene3D" id="3.30.200.20">
    <property type="entry name" value="Phosphorylase Kinase, domain 1"/>
    <property type="match status" value="1"/>
</dbReference>
<dbReference type="Proteomes" id="UP000004947">
    <property type="component" value="Unassembled WGS sequence"/>
</dbReference>
<dbReference type="GO" id="GO:0005524">
    <property type="term" value="F:ATP binding"/>
    <property type="evidence" value="ECO:0007669"/>
    <property type="project" value="UniProtKB-KW"/>
</dbReference>
<dbReference type="eggNOG" id="COG0515">
    <property type="taxonomic scope" value="Bacteria"/>
</dbReference>
<feature type="domain" description="Protein kinase" evidence="6">
    <location>
        <begin position="48"/>
        <end position="335"/>
    </location>
</feature>
<protein>
    <recommendedName>
        <fullName evidence="6">Protein kinase domain-containing protein</fullName>
    </recommendedName>
</protein>
<dbReference type="SMART" id="SM00220">
    <property type="entry name" value="S_TKc"/>
    <property type="match status" value="1"/>
</dbReference>
<dbReference type="InterPro" id="IPR000719">
    <property type="entry name" value="Prot_kinase_dom"/>
</dbReference>
<reference evidence="7 8" key="1">
    <citation type="journal article" date="2010" name="J. Bacteriol.">
        <title>Genome sequence of Lentisphaera araneosa HTCC2155T, the type species of the order Lentisphaerales in the phylum Lentisphaerae.</title>
        <authorList>
            <person name="Thrash J.C."/>
            <person name="Cho J.C."/>
            <person name="Vergin K.L."/>
            <person name="Morris R.M."/>
            <person name="Giovannoni S.J."/>
        </authorList>
    </citation>
    <scope>NUCLEOTIDE SEQUENCE [LARGE SCALE GENOMIC DNA]</scope>
    <source>
        <strain evidence="7 8">HTCC2155</strain>
    </source>
</reference>
<evidence type="ECO:0000313" key="8">
    <source>
        <dbReference type="Proteomes" id="UP000004947"/>
    </source>
</evidence>
<dbReference type="PANTHER" id="PTHR43289">
    <property type="entry name" value="MITOGEN-ACTIVATED PROTEIN KINASE KINASE KINASE 20-RELATED"/>
    <property type="match status" value="1"/>
</dbReference>
<evidence type="ECO:0000256" key="1">
    <source>
        <dbReference type="ARBA" id="ARBA00022679"/>
    </source>
</evidence>
<comment type="caution">
    <text evidence="7">The sequence shown here is derived from an EMBL/GenBank/DDBJ whole genome shotgun (WGS) entry which is preliminary data.</text>
</comment>
<dbReference type="CDD" id="cd14014">
    <property type="entry name" value="STKc_PknB_like"/>
    <property type="match status" value="1"/>
</dbReference>
<evidence type="ECO:0000256" key="2">
    <source>
        <dbReference type="ARBA" id="ARBA00022741"/>
    </source>
</evidence>
<dbReference type="OrthoDB" id="9801841at2"/>
<keyword evidence="2" id="KW-0547">Nucleotide-binding</keyword>
<keyword evidence="5" id="KW-0175">Coiled coil</keyword>
<dbReference type="AlphaFoldDB" id="A6DFN9"/>
<proteinExistence type="predicted"/>
<keyword evidence="8" id="KW-1185">Reference proteome</keyword>
<dbReference type="Pfam" id="PF00069">
    <property type="entry name" value="Pkinase"/>
    <property type="match status" value="1"/>
</dbReference>
<organism evidence="7 8">
    <name type="scientific">Lentisphaera araneosa HTCC2155</name>
    <dbReference type="NCBI Taxonomy" id="313628"/>
    <lineage>
        <taxon>Bacteria</taxon>
        <taxon>Pseudomonadati</taxon>
        <taxon>Lentisphaerota</taxon>
        <taxon>Lentisphaeria</taxon>
        <taxon>Lentisphaerales</taxon>
        <taxon>Lentisphaeraceae</taxon>
        <taxon>Lentisphaera</taxon>
    </lineage>
</organism>